<evidence type="ECO:0000256" key="5">
    <source>
        <dbReference type="ARBA" id="ARBA00022840"/>
    </source>
</evidence>
<keyword evidence="4" id="KW-0547">Nucleotide-binding</keyword>
<reference evidence="13" key="1">
    <citation type="journal article" date="2019" name="Int. J. Syst. Evol. Microbiol.">
        <title>The Global Catalogue of Microorganisms (GCM) 10K type strain sequencing project: providing services to taxonomists for standard genome sequencing and annotation.</title>
        <authorList>
            <consortium name="The Broad Institute Genomics Platform"/>
            <consortium name="The Broad Institute Genome Sequencing Center for Infectious Disease"/>
            <person name="Wu L."/>
            <person name="Ma J."/>
        </authorList>
    </citation>
    <scope>NUCLEOTIDE SEQUENCE [LARGE SCALE GENOMIC DNA]</scope>
    <source>
        <strain evidence="13">NBRC 102520</strain>
    </source>
</reference>
<comment type="function">
    <text evidence="8">Involved in beta-(1--&gt;2)glucan export. Transmembrane domains (TMD) form a pore in the inner membrane and the ATP-binding domain (NBD) is responsible for energy generation.</text>
</comment>
<proteinExistence type="inferred from homology"/>
<evidence type="ECO:0000256" key="8">
    <source>
        <dbReference type="ARBA" id="ARBA00024722"/>
    </source>
</evidence>
<dbReference type="InterPro" id="IPR039421">
    <property type="entry name" value="Type_1_exporter"/>
</dbReference>
<comment type="subcellular location">
    <subcellularLocation>
        <location evidence="1">Cell membrane</location>
        <topology evidence="1">Multi-pass membrane protein</topology>
    </subcellularLocation>
</comment>
<evidence type="ECO:0000313" key="13">
    <source>
        <dbReference type="Proteomes" id="UP001156905"/>
    </source>
</evidence>
<dbReference type="Pfam" id="PF00005">
    <property type="entry name" value="ABC_tran"/>
    <property type="match status" value="1"/>
</dbReference>
<evidence type="ECO:0000313" key="12">
    <source>
        <dbReference type="EMBL" id="GLR86136.1"/>
    </source>
</evidence>
<evidence type="ECO:0000256" key="9">
    <source>
        <dbReference type="SAM" id="Phobius"/>
    </source>
</evidence>
<gene>
    <name evidence="12" type="ORF">GCM10007857_28470</name>
</gene>
<dbReference type="SUPFAM" id="SSF52540">
    <property type="entry name" value="P-loop containing nucleoside triphosphate hydrolases"/>
    <property type="match status" value="1"/>
</dbReference>
<feature type="transmembrane region" description="Helical" evidence="9">
    <location>
        <begin position="42"/>
        <end position="62"/>
    </location>
</feature>
<name>A0ABQ6B0S1_9BRAD</name>
<dbReference type="InterPro" id="IPR011527">
    <property type="entry name" value="ABC1_TM_dom"/>
</dbReference>
<evidence type="ECO:0000259" key="10">
    <source>
        <dbReference type="PROSITE" id="PS50893"/>
    </source>
</evidence>
<dbReference type="InterPro" id="IPR017871">
    <property type="entry name" value="ABC_transporter-like_CS"/>
</dbReference>
<keyword evidence="5 12" id="KW-0067">ATP-binding</keyword>
<evidence type="ECO:0000256" key="7">
    <source>
        <dbReference type="ARBA" id="ARBA00023136"/>
    </source>
</evidence>
<feature type="transmembrane region" description="Helical" evidence="9">
    <location>
        <begin position="270"/>
        <end position="296"/>
    </location>
</feature>
<feature type="transmembrane region" description="Helical" evidence="9">
    <location>
        <begin position="82"/>
        <end position="104"/>
    </location>
</feature>
<dbReference type="Proteomes" id="UP001156905">
    <property type="component" value="Unassembled WGS sequence"/>
</dbReference>
<dbReference type="Gene3D" id="1.20.1560.10">
    <property type="entry name" value="ABC transporter type 1, transmembrane domain"/>
    <property type="match status" value="1"/>
</dbReference>
<keyword evidence="7 9" id="KW-0472">Membrane</keyword>
<feature type="transmembrane region" description="Helical" evidence="9">
    <location>
        <begin position="183"/>
        <end position="204"/>
    </location>
</feature>
<dbReference type="PANTHER" id="PTHR24221">
    <property type="entry name" value="ATP-BINDING CASSETTE SUB-FAMILY B"/>
    <property type="match status" value="1"/>
</dbReference>
<feature type="domain" description="ABC transporter" evidence="10">
    <location>
        <begin position="364"/>
        <end position="599"/>
    </location>
</feature>
<evidence type="ECO:0000259" key="11">
    <source>
        <dbReference type="PROSITE" id="PS50929"/>
    </source>
</evidence>
<keyword evidence="6 9" id="KW-1133">Transmembrane helix</keyword>
<dbReference type="GO" id="GO:0005524">
    <property type="term" value="F:ATP binding"/>
    <property type="evidence" value="ECO:0007669"/>
    <property type="project" value="UniProtKB-KW"/>
</dbReference>
<dbReference type="Pfam" id="PF00664">
    <property type="entry name" value="ABC_membrane"/>
    <property type="match status" value="1"/>
</dbReference>
<feature type="domain" description="ABC transmembrane type-1" evidence="11">
    <location>
        <begin position="43"/>
        <end position="330"/>
    </location>
</feature>
<evidence type="ECO:0000256" key="2">
    <source>
        <dbReference type="ARBA" id="ARBA00005417"/>
    </source>
</evidence>
<dbReference type="PROSITE" id="PS50929">
    <property type="entry name" value="ABC_TM1F"/>
    <property type="match status" value="1"/>
</dbReference>
<evidence type="ECO:0000256" key="4">
    <source>
        <dbReference type="ARBA" id="ARBA00022741"/>
    </source>
</evidence>
<dbReference type="PROSITE" id="PS00211">
    <property type="entry name" value="ABC_TRANSPORTER_1"/>
    <property type="match status" value="1"/>
</dbReference>
<feature type="transmembrane region" description="Helical" evidence="9">
    <location>
        <begin position="156"/>
        <end position="177"/>
    </location>
</feature>
<protein>
    <submittedName>
        <fullName evidence="12">Multidrug ABC transporter ATP-binding protein</fullName>
    </submittedName>
</protein>
<dbReference type="PROSITE" id="PS50893">
    <property type="entry name" value="ABC_TRANSPORTER_2"/>
    <property type="match status" value="1"/>
</dbReference>
<dbReference type="InterPro" id="IPR003439">
    <property type="entry name" value="ABC_transporter-like_ATP-bd"/>
</dbReference>
<keyword evidence="13" id="KW-1185">Reference proteome</keyword>
<dbReference type="Gene3D" id="3.40.50.300">
    <property type="entry name" value="P-loop containing nucleotide triphosphate hydrolases"/>
    <property type="match status" value="1"/>
</dbReference>
<dbReference type="EMBL" id="BSOW01000009">
    <property type="protein sequence ID" value="GLR86136.1"/>
    <property type="molecule type" value="Genomic_DNA"/>
</dbReference>
<dbReference type="SMART" id="SM00382">
    <property type="entry name" value="AAA"/>
    <property type="match status" value="1"/>
</dbReference>
<sequence>MEPDCASAQPDNAMTALSKRPAAIRVVLPFVFRHWLKQPGRALAVAGGLLGATVADLFMPVFSGRLVDALTHGPDDPAAHHAALVAFGAIVALGFTSMVLRLAGLQVMVPFTLKLMSDIAQDAFMRVQRFSTDWHANSFAGSTVRKITRGMWALDLLNDTILLALLPSLSVLVGSMILLGVHWASLGAVIALGALVYVTMTALFSTRYIAPAARVSNAWDTKVGGTLADALTCNAVVKSFGAEAREDARLARVIKRWRVRVRRTWLRYNYTALAQLSLLLCLRASVIGGSVLLWMAGRASPGDVTYVLTSYYIIHAYLRDVGMHINNLQRSVNDMEELVAIHDEPIGIADAVDATPILIEGGRIVFDDVTFHYGGHRAPLYDGLSVEIRAGERVGLVGRSGSGKTTFVKLVQRLYDVSDGRVLIDGQDIAKATQQSLRSQIAIVQQEPILFHRSLAENIAYGRPGASLEAIEQAARLANAHDFILRLPKGYGTLVGERGVKLSGGERQRVALARAFLADAPVLILDEATSSLDSESEALIQQAMERLMKGRTSIVIAHRLSTVRSLDRILVFDRGEIVEQGTHAVLAGRPGGIYRGLFERQVVELGHIAAAE</sequence>
<organism evidence="12 13">
    <name type="scientific">Bradyrhizobium iriomotense</name>
    <dbReference type="NCBI Taxonomy" id="441950"/>
    <lineage>
        <taxon>Bacteria</taxon>
        <taxon>Pseudomonadati</taxon>
        <taxon>Pseudomonadota</taxon>
        <taxon>Alphaproteobacteria</taxon>
        <taxon>Hyphomicrobiales</taxon>
        <taxon>Nitrobacteraceae</taxon>
        <taxon>Bradyrhizobium</taxon>
    </lineage>
</organism>
<dbReference type="InterPro" id="IPR036640">
    <property type="entry name" value="ABC1_TM_sf"/>
</dbReference>
<dbReference type="InterPro" id="IPR027417">
    <property type="entry name" value="P-loop_NTPase"/>
</dbReference>
<evidence type="ECO:0000256" key="3">
    <source>
        <dbReference type="ARBA" id="ARBA00022692"/>
    </source>
</evidence>
<evidence type="ECO:0000256" key="1">
    <source>
        <dbReference type="ARBA" id="ARBA00004651"/>
    </source>
</evidence>
<dbReference type="InterPro" id="IPR003593">
    <property type="entry name" value="AAA+_ATPase"/>
</dbReference>
<comment type="caution">
    <text evidence="12">The sequence shown here is derived from an EMBL/GenBank/DDBJ whole genome shotgun (WGS) entry which is preliminary data.</text>
</comment>
<dbReference type="SUPFAM" id="SSF90123">
    <property type="entry name" value="ABC transporter transmembrane region"/>
    <property type="match status" value="1"/>
</dbReference>
<dbReference type="PANTHER" id="PTHR24221:SF654">
    <property type="entry name" value="ATP-BINDING CASSETTE SUB-FAMILY B MEMBER 6"/>
    <property type="match status" value="1"/>
</dbReference>
<comment type="similarity">
    <text evidence="2">Belongs to the ABC transporter superfamily.</text>
</comment>
<evidence type="ECO:0000256" key="6">
    <source>
        <dbReference type="ARBA" id="ARBA00022989"/>
    </source>
</evidence>
<accession>A0ABQ6B0S1</accession>
<keyword evidence="3 9" id="KW-0812">Transmembrane</keyword>